<dbReference type="EMBL" id="HG792016">
    <property type="protein sequence ID" value="CDM32853.1"/>
    <property type="molecule type" value="Genomic_DNA"/>
</dbReference>
<dbReference type="OrthoDB" id="4356442at2759"/>
<dbReference type="PANTHER" id="PTHR28094:SF1">
    <property type="entry name" value="MEIOTICALLY UP-REGULATED GENE 113 PROTEIN"/>
    <property type="match status" value="1"/>
</dbReference>
<evidence type="ECO:0000313" key="4">
    <source>
        <dbReference type="Proteomes" id="UP000030686"/>
    </source>
</evidence>
<accession>W6Q818</accession>
<dbReference type="STRING" id="1365484.W6Q818"/>
<proteinExistence type="predicted"/>
<evidence type="ECO:0000256" key="1">
    <source>
        <dbReference type="SAM" id="MobiDB-lite"/>
    </source>
</evidence>
<organism evidence="3 4">
    <name type="scientific">Penicillium roqueforti (strain FM164)</name>
    <dbReference type="NCBI Taxonomy" id="1365484"/>
    <lineage>
        <taxon>Eukaryota</taxon>
        <taxon>Fungi</taxon>
        <taxon>Dikarya</taxon>
        <taxon>Ascomycota</taxon>
        <taxon>Pezizomycotina</taxon>
        <taxon>Eurotiomycetes</taxon>
        <taxon>Eurotiomycetidae</taxon>
        <taxon>Eurotiales</taxon>
        <taxon>Aspergillaceae</taxon>
        <taxon>Penicillium</taxon>
    </lineage>
</organism>
<reference evidence="3" key="1">
    <citation type="journal article" date="2014" name="Nat. Commun.">
        <title>Multiple recent horizontal transfers of a large genomic region in cheese making fungi.</title>
        <authorList>
            <person name="Cheeseman K."/>
            <person name="Ropars J."/>
            <person name="Renault P."/>
            <person name="Dupont J."/>
            <person name="Gouzy J."/>
            <person name="Branca A."/>
            <person name="Abraham A.L."/>
            <person name="Ceppi M."/>
            <person name="Conseiller E."/>
            <person name="Debuchy R."/>
            <person name="Malagnac F."/>
            <person name="Goarin A."/>
            <person name="Silar P."/>
            <person name="Lacoste S."/>
            <person name="Sallet E."/>
            <person name="Bensimon A."/>
            <person name="Giraud T."/>
            <person name="Brygoo Y."/>
        </authorList>
    </citation>
    <scope>NUCLEOTIDE SEQUENCE [LARGE SCALE GENOMIC DNA]</scope>
    <source>
        <strain evidence="3">FM164</strain>
    </source>
</reference>
<dbReference type="InterPro" id="IPR053006">
    <property type="entry name" value="Meiosis_regulatory"/>
</dbReference>
<name>W6Q818_PENRF</name>
<evidence type="ECO:0000313" key="3">
    <source>
        <dbReference type="EMBL" id="CDM32853.1"/>
    </source>
</evidence>
<dbReference type="Proteomes" id="UP000030686">
    <property type="component" value="Unassembled WGS sequence"/>
</dbReference>
<dbReference type="Pfam" id="PF10544">
    <property type="entry name" value="T5orf172"/>
    <property type="match status" value="1"/>
</dbReference>
<dbReference type="AlphaFoldDB" id="W6Q818"/>
<sequence>MLGDRKAVTHVDPDHHQIVRLPLPLSLSLVHFYLSESTIVNPIQKFKPYVSKTIIRNLSESLRELLTKPLSKSDLKFKGSIYVFWQQGNFGYLKIGRSANVRRRFKEWSDQCKKDMGIHFPDFTRETSDGERVLEEVAHICRVEALVHLELLEHRKIEEKCPGCSRNHIEWFQVSDEKAIAVAQKWMAWMRTEPYENRGTEGEEKWVLKAREMERLGELSQPLFPKLAPESQVREERLASLRPRASSSTPWRDGKNKLGRRSI</sequence>
<gene>
    <name evidence="3" type="ORF">PROQFM164_S02g003004</name>
</gene>
<keyword evidence="4" id="KW-1185">Reference proteome</keyword>
<feature type="domain" description="Bacteriophage T5 Orf172 DNA-binding" evidence="2">
    <location>
        <begin position="87"/>
        <end position="186"/>
    </location>
</feature>
<keyword evidence="3" id="KW-0238">DNA-binding</keyword>
<protein>
    <submittedName>
        <fullName evidence="3">Bacteriophage T5, Orf172 DNA-binding</fullName>
    </submittedName>
</protein>
<evidence type="ECO:0000259" key="2">
    <source>
        <dbReference type="SMART" id="SM00974"/>
    </source>
</evidence>
<dbReference type="InterPro" id="IPR018306">
    <property type="entry name" value="Phage_T5_Orf172_DNA-bd"/>
</dbReference>
<dbReference type="GO" id="GO:0003677">
    <property type="term" value="F:DNA binding"/>
    <property type="evidence" value="ECO:0007669"/>
    <property type="project" value="UniProtKB-KW"/>
</dbReference>
<dbReference type="PANTHER" id="PTHR28094">
    <property type="entry name" value="MEIOTICALLY UP-REGULATED GENE 113 PROTEIN"/>
    <property type="match status" value="1"/>
</dbReference>
<feature type="region of interest" description="Disordered" evidence="1">
    <location>
        <begin position="227"/>
        <end position="263"/>
    </location>
</feature>
<dbReference type="SMART" id="SM00974">
    <property type="entry name" value="T5orf172"/>
    <property type="match status" value="1"/>
</dbReference>